<dbReference type="InterPro" id="IPR036452">
    <property type="entry name" value="Ribo_hydro-like"/>
</dbReference>
<evidence type="ECO:0000313" key="5">
    <source>
        <dbReference type="Proteomes" id="UP000193228"/>
    </source>
</evidence>
<dbReference type="GO" id="GO:0005829">
    <property type="term" value="C:cytosol"/>
    <property type="evidence" value="ECO:0007669"/>
    <property type="project" value="TreeGrafter"/>
</dbReference>
<evidence type="ECO:0000259" key="3">
    <source>
        <dbReference type="Pfam" id="PF01156"/>
    </source>
</evidence>
<organism evidence="4 5">
    <name type="scientific">Paraburkholderia susongensis</name>
    <dbReference type="NCBI Taxonomy" id="1515439"/>
    <lineage>
        <taxon>Bacteria</taxon>
        <taxon>Pseudomonadati</taxon>
        <taxon>Pseudomonadota</taxon>
        <taxon>Betaproteobacteria</taxon>
        <taxon>Burkholderiales</taxon>
        <taxon>Burkholderiaceae</taxon>
        <taxon>Paraburkholderia</taxon>
    </lineage>
</organism>
<dbReference type="GO" id="GO:0006152">
    <property type="term" value="P:purine nucleoside catabolic process"/>
    <property type="evidence" value="ECO:0007669"/>
    <property type="project" value="TreeGrafter"/>
</dbReference>
<dbReference type="PANTHER" id="PTHR12304">
    <property type="entry name" value="INOSINE-URIDINE PREFERRING NUCLEOSIDE HYDROLASE"/>
    <property type="match status" value="1"/>
</dbReference>
<dbReference type="STRING" id="1515439.SAMN06265784_113115"/>
<evidence type="ECO:0000256" key="2">
    <source>
        <dbReference type="ARBA" id="ARBA00023295"/>
    </source>
</evidence>
<protein>
    <submittedName>
        <fullName evidence="4">Inosine-uridine nucleoside N-ribohydrolase</fullName>
    </submittedName>
</protein>
<dbReference type="GO" id="GO:0008477">
    <property type="term" value="F:purine nucleosidase activity"/>
    <property type="evidence" value="ECO:0007669"/>
    <property type="project" value="TreeGrafter"/>
</dbReference>
<accession>A0A1X7M224</accession>
<keyword evidence="2" id="KW-0326">Glycosidase</keyword>
<reference evidence="5" key="1">
    <citation type="submission" date="2017-04" db="EMBL/GenBank/DDBJ databases">
        <authorList>
            <person name="Varghese N."/>
            <person name="Submissions S."/>
        </authorList>
    </citation>
    <scope>NUCLEOTIDE SEQUENCE [LARGE SCALE GENOMIC DNA]</scope>
    <source>
        <strain evidence="5">LMG 29540</strain>
    </source>
</reference>
<dbReference type="EMBL" id="FXAT01000013">
    <property type="protein sequence ID" value="SMG59552.1"/>
    <property type="molecule type" value="Genomic_DNA"/>
</dbReference>
<dbReference type="SUPFAM" id="SSF53590">
    <property type="entry name" value="Nucleoside hydrolase"/>
    <property type="match status" value="1"/>
</dbReference>
<sequence>MQKVIFDTDPGVDDAMALAFLARHPSLQVVGVTTVFGNSTIDVTTRNAVYLRDELFDPRVPVAQGAADPIRRKAPAPIGHIHGNNALGDIALPALDSDWRERIDPRSAVRFIIDTVRASPNEINLLAVGPLTNLAAAFQEDPQIQYLLKGVIVMGGAFGYGGALGNISPCAEANISADPDAADIVFASACPVTVLGLDVTQRTIMSHEYLEQFKEGGSGAARLVWDVTRVYEQFHQDSAGVYGIYVHDPSTVAYLIDPSLYACRRGAICVVTEGVAIGQTIQKPADMKVPAAAWDVRTKHSVCVDVRVDDVLELFRRTVL</sequence>
<dbReference type="PANTHER" id="PTHR12304:SF4">
    <property type="entry name" value="URIDINE NUCLEOSIDASE"/>
    <property type="match status" value="1"/>
</dbReference>
<keyword evidence="5" id="KW-1185">Reference proteome</keyword>
<dbReference type="InterPro" id="IPR001910">
    <property type="entry name" value="Inosine/uridine_hydrolase_dom"/>
</dbReference>
<feature type="domain" description="Inosine/uridine-preferring nucleoside hydrolase" evidence="3">
    <location>
        <begin position="4"/>
        <end position="311"/>
    </location>
</feature>
<name>A0A1X7M224_9BURK</name>
<gene>
    <name evidence="4" type="ORF">SAMN06265784_113115</name>
</gene>
<evidence type="ECO:0000256" key="1">
    <source>
        <dbReference type="ARBA" id="ARBA00022801"/>
    </source>
</evidence>
<dbReference type="Gene3D" id="3.90.245.10">
    <property type="entry name" value="Ribonucleoside hydrolase-like"/>
    <property type="match status" value="1"/>
</dbReference>
<evidence type="ECO:0000313" key="4">
    <source>
        <dbReference type="EMBL" id="SMG59552.1"/>
    </source>
</evidence>
<dbReference type="AlphaFoldDB" id="A0A1X7M224"/>
<dbReference type="CDD" id="cd02650">
    <property type="entry name" value="nuc_hydro_CaPnhB"/>
    <property type="match status" value="1"/>
</dbReference>
<dbReference type="OrthoDB" id="9797882at2"/>
<keyword evidence="1 4" id="KW-0378">Hydrolase</keyword>
<proteinExistence type="predicted"/>
<dbReference type="Pfam" id="PF01156">
    <property type="entry name" value="IU_nuc_hydro"/>
    <property type="match status" value="1"/>
</dbReference>
<dbReference type="Proteomes" id="UP000193228">
    <property type="component" value="Unassembled WGS sequence"/>
</dbReference>
<dbReference type="RefSeq" id="WP_085488888.1">
    <property type="nucleotide sequence ID" value="NZ_FXAT01000013.1"/>
</dbReference>
<dbReference type="InterPro" id="IPR023186">
    <property type="entry name" value="IUNH"/>
</dbReference>